<dbReference type="Gene3D" id="1.10.10.60">
    <property type="entry name" value="Homeodomain-like"/>
    <property type="match status" value="2"/>
</dbReference>
<dbReference type="PROSITE" id="PS00041">
    <property type="entry name" value="HTH_ARAC_FAMILY_1"/>
    <property type="match status" value="1"/>
</dbReference>
<dbReference type="InterPro" id="IPR009057">
    <property type="entry name" value="Homeodomain-like_sf"/>
</dbReference>
<dbReference type="GO" id="GO:0043565">
    <property type="term" value="F:sequence-specific DNA binding"/>
    <property type="evidence" value="ECO:0007669"/>
    <property type="project" value="InterPro"/>
</dbReference>
<dbReference type="Pfam" id="PF02311">
    <property type="entry name" value="AraC_binding"/>
    <property type="match status" value="1"/>
</dbReference>
<dbReference type="SUPFAM" id="SSF51215">
    <property type="entry name" value="Regulatory protein AraC"/>
    <property type="match status" value="1"/>
</dbReference>
<dbReference type="SUPFAM" id="SSF46689">
    <property type="entry name" value="Homeodomain-like"/>
    <property type="match status" value="1"/>
</dbReference>
<evidence type="ECO:0000256" key="3">
    <source>
        <dbReference type="ARBA" id="ARBA00023163"/>
    </source>
</evidence>
<gene>
    <name evidence="5" type="ORF">LX16_2823</name>
</gene>
<dbReference type="InterPro" id="IPR018060">
    <property type="entry name" value="HTH_AraC"/>
</dbReference>
<keyword evidence="3" id="KW-0804">Transcription</keyword>
<dbReference type="Proteomes" id="UP000321617">
    <property type="component" value="Unassembled WGS sequence"/>
</dbReference>
<dbReference type="InterPro" id="IPR037923">
    <property type="entry name" value="HTH-like"/>
</dbReference>
<dbReference type="PRINTS" id="PR00032">
    <property type="entry name" value="HTHARAC"/>
</dbReference>
<evidence type="ECO:0000313" key="6">
    <source>
        <dbReference type="Proteomes" id="UP000321617"/>
    </source>
</evidence>
<dbReference type="AlphaFoldDB" id="A0A562V2J9"/>
<sequence length="286" mass="31556">MTTATLLPPDPVPLHRLCVPRPDTVPVAVGDFDSIGPESRAEYPHRHTFYEVVLVTGGRGEHVIDFDRHRLGPPHLGLITPGQVHYWRDVTGLRGRVLLFSEAFFIARPADRRIWRRLAHRPWLALTTAQAGQLDSLLGQMEAEHRAAGSDFVSVMQAFLHVLLVRATRVAGAASGGRENDGSVAQRFSRLLADGDGPPESVREYADRLGVSAGHLCEAVKTVTGRTPGQLIRESRILQARRLLGGTDLTVGQVSRRLGFADPAYFCRFFRRETGMTPTGFRRVVG</sequence>
<organism evidence="5 6">
    <name type="scientific">Stackebrandtia albiflava</name>
    <dbReference type="NCBI Taxonomy" id="406432"/>
    <lineage>
        <taxon>Bacteria</taxon>
        <taxon>Bacillati</taxon>
        <taxon>Actinomycetota</taxon>
        <taxon>Actinomycetes</taxon>
        <taxon>Glycomycetales</taxon>
        <taxon>Glycomycetaceae</taxon>
        <taxon>Stackebrandtia</taxon>
    </lineage>
</organism>
<dbReference type="RefSeq" id="WP_147138896.1">
    <property type="nucleotide sequence ID" value="NZ_BAABIJ010000002.1"/>
</dbReference>
<reference evidence="5 6" key="1">
    <citation type="journal article" date="2013" name="Stand. Genomic Sci.">
        <title>Genomic Encyclopedia of Type Strains, Phase I: The one thousand microbial genomes (KMG-I) project.</title>
        <authorList>
            <person name="Kyrpides N.C."/>
            <person name="Woyke T."/>
            <person name="Eisen J.A."/>
            <person name="Garrity G."/>
            <person name="Lilburn T.G."/>
            <person name="Beck B.J."/>
            <person name="Whitman W.B."/>
            <person name="Hugenholtz P."/>
            <person name="Klenk H.P."/>
        </authorList>
    </citation>
    <scope>NUCLEOTIDE SEQUENCE [LARGE SCALE GENOMIC DNA]</scope>
    <source>
        <strain evidence="5 6">DSM 45044</strain>
    </source>
</reference>
<evidence type="ECO:0000256" key="2">
    <source>
        <dbReference type="ARBA" id="ARBA00023125"/>
    </source>
</evidence>
<dbReference type="InterPro" id="IPR020449">
    <property type="entry name" value="Tscrpt_reg_AraC-type_HTH"/>
</dbReference>
<evidence type="ECO:0000313" key="5">
    <source>
        <dbReference type="EMBL" id="TWJ12075.1"/>
    </source>
</evidence>
<dbReference type="EMBL" id="VLLL01000006">
    <property type="protein sequence ID" value="TWJ12075.1"/>
    <property type="molecule type" value="Genomic_DNA"/>
</dbReference>
<proteinExistence type="predicted"/>
<dbReference type="PANTHER" id="PTHR43280:SF32">
    <property type="entry name" value="TRANSCRIPTIONAL REGULATORY PROTEIN"/>
    <property type="match status" value="1"/>
</dbReference>
<dbReference type="InterPro" id="IPR014710">
    <property type="entry name" value="RmlC-like_jellyroll"/>
</dbReference>
<dbReference type="SMART" id="SM00342">
    <property type="entry name" value="HTH_ARAC"/>
    <property type="match status" value="1"/>
</dbReference>
<keyword evidence="2 5" id="KW-0238">DNA-binding</keyword>
<accession>A0A562V2J9</accession>
<dbReference type="InterPro" id="IPR018062">
    <property type="entry name" value="HTH_AraC-typ_CS"/>
</dbReference>
<protein>
    <submittedName>
        <fullName evidence="5">AraC-like DNA-binding protein</fullName>
    </submittedName>
</protein>
<dbReference type="GO" id="GO:0003700">
    <property type="term" value="F:DNA-binding transcription factor activity"/>
    <property type="evidence" value="ECO:0007669"/>
    <property type="project" value="InterPro"/>
</dbReference>
<keyword evidence="6" id="KW-1185">Reference proteome</keyword>
<dbReference type="PROSITE" id="PS01124">
    <property type="entry name" value="HTH_ARAC_FAMILY_2"/>
    <property type="match status" value="1"/>
</dbReference>
<feature type="domain" description="HTH araC/xylS-type" evidence="4">
    <location>
        <begin position="186"/>
        <end position="284"/>
    </location>
</feature>
<dbReference type="Pfam" id="PF12833">
    <property type="entry name" value="HTH_18"/>
    <property type="match status" value="1"/>
</dbReference>
<dbReference type="Gene3D" id="2.60.120.10">
    <property type="entry name" value="Jelly Rolls"/>
    <property type="match status" value="1"/>
</dbReference>
<keyword evidence="1" id="KW-0805">Transcription regulation</keyword>
<dbReference type="OrthoDB" id="9799345at2"/>
<evidence type="ECO:0000259" key="4">
    <source>
        <dbReference type="PROSITE" id="PS01124"/>
    </source>
</evidence>
<dbReference type="PANTHER" id="PTHR43280">
    <property type="entry name" value="ARAC-FAMILY TRANSCRIPTIONAL REGULATOR"/>
    <property type="match status" value="1"/>
</dbReference>
<dbReference type="InterPro" id="IPR003313">
    <property type="entry name" value="AraC-bd"/>
</dbReference>
<evidence type="ECO:0000256" key="1">
    <source>
        <dbReference type="ARBA" id="ARBA00023015"/>
    </source>
</evidence>
<comment type="caution">
    <text evidence="5">The sequence shown here is derived from an EMBL/GenBank/DDBJ whole genome shotgun (WGS) entry which is preliminary data.</text>
</comment>
<name>A0A562V2J9_9ACTN</name>